<reference evidence="1 2" key="1">
    <citation type="journal article" date="2015" name="Nature">
        <title>rRNA introns, odd ribosomes, and small enigmatic genomes across a large radiation of phyla.</title>
        <authorList>
            <person name="Brown C.T."/>
            <person name="Hug L.A."/>
            <person name="Thomas B.C."/>
            <person name="Sharon I."/>
            <person name="Castelle C.J."/>
            <person name="Singh A."/>
            <person name="Wilkins M.J."/>
            <person name="Williams K.H."/>
            <person name="Banfield J.F."/>
        </authorList>
    </citation>
    <scope>NUCLEOTIDE SEQUENCE [LARGE SCALE GENOMIC DNA]</scope>
    <source>
        <strain evidence="2">GW2011_GWA1_39_13</strain>
    </source>
</reference>
<dbReference type="Proteomes" id="UP000034845">
    <property type="component" value="Unassembled WGS sequence"/>
</dbReference>
<dbReference type="SMART" id="SM00855">
    <property type="entry name" value="PGAM"/>
    <property type="match status" value="1"/>
</dbReference>
<name>A0A0G0MEM4_YANXG</name>
<evidence type="ECO:0000313" key="1">
    <source>
        <dbReference type="EMBL" id="KKR02529.1"/>
    </source>
</evidence>
<dbReference type="CDD" id="cd07067">
    <property type="entry name" value="HP_PGM_like"/>
    <property type="match status" value="1"/>
</dbReference>
<dbReference type="InterPro" id="IPR029033">
    <property type="entry name" value="His_PPase_superfam"/>
</dbReference>
<dbReference type="InterPro" id="IPR013078">
    <property type="entry name" value="His_Pase_superF_clade-1"/>
</dbReference>
<protein>
    <submittedName>
        <fullName evidence="1">Phosphoglycerate-bisphosphoglycerate mutase</fullName>
    </submittedName>
</protein>
<dbReference type="AlphaFoldDB" id="A0A0G0MEM4"/>
<dbReference type="Pfam" id="PF00300">
    <property type="entry name" value="His_Phos_1"/>
    <property type="match status" value="1"/>
</dbReference>
<dbReference type="PANTHER" id="PTHR46192">
    <property type="entry name" value="BROAD-RANGE ACID PHOSPHATASE DET1"/>
    <property type="match status" value="1"/>
</dbReference>
<evidence type="ECO:0000313" key="2">
    <source>
        <dbReference type="Proteomes" id="UP000034845"/>
    </source>
</evidence>
<accession>A0A0G0MEM4</accession>
<dbReference type="InterPro" id="IPR052765">
    <property type="entry name" value="PGM-Related"/>
</dbReference>
<dbReference type="Gene3D" id="3.40.50.1240">
    <property type="entry name" value="Phosphoglycerate mutase-like"/>
    <property type="match status" value="1"/>
</dbReference>
<proteinExistence type="predicted"/>
<dbReference type="EMBL" id="LBWF01000001">
    <property type="protein sequence ID" value="KKR02529.1"/>
    <property type="molecule type" value="Genomic_DNA"/>
</dbReference>
<dbReference type="SUPFAM" id="SSF53254">
    <property type="entry name" value="Phosphoglycerate mutase-like"/>
    <property type="match status" value="1"/>
</dbReference>
<gene>
    <name evidence="1" type="ORF">UT29_C0001G0009</name>
</gene>
<comment type="caution">
    <text evidence="1">The sequence shown here is derived from an EMBL/GenBank/DDBJ whole genome shotgun (WGS) entry which is preliminary data.</text>
</comment>
<sequence length="211" mass="24013">MSLKSVFIVRHSESEEDVDPTLHNLVSDNEIGLTENGRGQIYSIVSKISPYTRSRITLSFLSPSLRARETHRLVAVHVPELRGVCKVDPRLRNLNWGDITLENRHIVEEERYQIGVLKYQFPGGDDSAVYARRLGNFVEEVRLRADDEDYPEVVVIVTHGFAMRIIIKYFCNMPDSDFRWLANPPSAFVAELGEVGGGFKLLTEMPILKLI</sequence>
<organism evidence="1 2">
    <name type="scientific">Yanofskybacteria sp. (strain GW2011_GWA1_39_13)</name>
    <dbReference type="NCBI Taxonomy" id="1619019"/>
    <lineage>
        <taxon>Bacteria</taxon>
        <taxon>Candidatus Yanofskyibacteriota</taxon>
    </lineage>
</organism>